<comment type="caution">
    <text evidence="3">The sequence shown here is derived from an EMBL/GenBank/DDBJ whole genome shotgun (WGS) entry which is preliminary data.</text>
</comment>
<gene>
    <name evidence="3" type="ORF">NLI96_g2413</name>
</gene>
<feature type="domain" description="DJ-1/PfpI" evidence="2">
    <location>
        <begin position="45"/>
        <end position="188"/>
    </location>
</feature>
<dbReference type="InterPro" id="IPR029062">
    <property type="entry name" value="Class_I_gatase-like"/>
</dbReference>
<proteinExistence type="predicted"/>
<evidence type="ECO:0000313" key="4">
    <source>
        <dbReference type="Proteomes" id="UP001212997"/>
    </source>
</evidence>
<reference evidence="3" key="1">
    <citation type="submission" date="2022-07" db="EMBL/GenBank/DDBJ databases">
        <title>Genome Sequence of Physisporinus lineatus.</title>
        <authorList>
            <person name="Buettner E."/>
        </authorList>
    </citation>
    <scope>NUCLEOTIDE SEQUENCE</scope>
    <source>
        <strain evidence="3">VT162</strain>
    </source>
</reference>
<feature type="signal peptide" evidence="1">
    <location>
        <begin position="1"/>
        <end position="17"/>
    </location>
</feature>
<keyword evidence="4" id="KW-1185">Reference proteome</keyword>
<sequence>MATVLKLAVCLFPDVTTLDYQGPMELIGFLTKEAIAQKMTPTPSYELETTYLGYDKDPIKANSAPRVLPDLTYDDAINGEQFDLILVPGGSGTRPDRVKAPLLDFLKKQVPGAKYVLTVCTGSTVLAQAGLLDGKRATTNKSVFKIVTEFSGERPVIWVPKARWVVDGKIWTASGVTAGIDMAAAFLEHLVGNEVATAIRGVVEASIRKDDEDEWAAYYGLV</sequence>
<dbReference type="CDD" id="cd03139">
    <property type="entry name" value="GATase1_PfpI_2"/>
    <property type="match status" value="1"/>
</dbReference>
<dbReference type="InterPro" id="IPR002818">
    <property type="entry name" value="DJ-1/PfpI"/>
</dbReference>
<accession>A0AAD5V8D6</accession>
<keyword evidence="1" id="KW-0732">Signal</keyword>
<dbReference type="Pfam" id="PF01965">
    <property type="entry name" value="DJ-1_PfpI"/>
    <property type="match status" value="1"/>
</dbReference>
<dbReference type="Gene3D" id="3.40.50.880">
    <property type="match status" value="1"/>
</dbReference>
<name>A0AAD5V8D6_9APHY</name>
<dbReference type="EMBL" id="JANAWD010000054">
    <property type="protein sequence ID" value="KAJ3489032.1"/>
    <property type="molecule type" value="Genomic_DNA"/>
</dbReference>
<organism evidence="3 4">
    <name type="scientific">Meripilus lineatus</name>
    <dbReference type="NCBI Taxonomy" id="2056292"/>
    <lineage>
        <taxon>Eukaryota</taxon>
        <taxon>Fungi</taxon>
        <taxon>Dikarya</taxon>
        <taxon>Basidiomycota</taxon>
        <taxon>Agaricomycotina</taxon>
        <taxon>Agaricomycetes</taxon>
        <taxon>Polyporales</taxon>
        <taxon>Meripilaceae</taxon>
        <taxon>Meripilus</taxon>
    </lineage>
</organism>
<dbReference type="AlphaFoldDB" id="A0AAD5V8D6"/>
<evidence type="ECO:0000313" key="3">
    <source>
        <dbReference type="EMBL" id="KAJ3489032.1"/>
    </source>
</evidence>
<feature type="chain" id="PRO_5041936353" description="DJ-1/PfpI domain-containing protein" evidence="1">
    <location>
        <begin position="18"/>
        <end position="222"/>
    </location>
</feature>
<evidence type="ECO:0000259" key="2">
    <source>
        <dbReference type="Pfam" id="PF01965"/>
    </source>
</evidence>
<protein>
    <recommendedName>
        <fullName evidence="2">DJ-1/PfpI domain-containing protein</fullName>
    </recommendedName>
</protein>
<dbReference type="Proteomes" id="UP001212997">
    <property type="component" value="Unassembled WGS sequence"/>
</dbReference>
<dbReference type="SUPFAM" id="SSF52317">
    <property type="entry name" value="Class I glutamine amidotransferase-like"/>
    <property type="match status" value="1"/>
</dbReference>
<evidence type="ECO:0000256" key="1">
    <source>
        <dbReference type="SAM" id="SignalP"/>
    </source>
</evidence>
<dbReference type="PANTHER" id="PTHR43130">
    <property type="entry name" value="ARAC-FAMILY TRANSCRIPTIONAL REGULATOR"/>
    <property type="match status" value="1"/>
</dbReference>
<dbReference type="InterPro" id="IPR052158">
    <property type="entry name" value="INH-QAR"/>
</dbReference>
<dbReference type="PANTHER" id="PTHR43130:SF15">
    <property type="entry name" value="THIJ_PFPI FAMILY PROTEIN (AFU_ORTHOLOGUE AFUA_5G14240)"/>
    <property type="match status" value="1"/>
</dbReference>